<evidence type="ECO:0000313" key="5">
    <source>
        <dbReference type="Proteomes" id="UP000009877"/>
    </source>
</evidence>
<feature type="domain" description="Phospholipid/glycerol acyltransferase" evidence="3">
    <location>
        <begin position="48"/>
        <end position="166"/>
    </location>
</feature>
<accession>M2XTK5</accession>
<dbReference type="CDD" id="cd07989">
    <property type="entry name" value="LPLAT_AGPAT-like"/>
    <property type="match status" value="1"/>
</dbReference>
<dbReference type="Proteomes" id="UP000009877">
    <property type="component" value="Unassembled WGS sequence"/>
</dbReference>
<protein>
    <submittedName>
        <fullName evidence="4">1-acyl-sn-glycerol-3-phosphate acyltransferase</fullName>
    </submittedName>
</protein>
<dbReference type="SMART" id="SM00563">
    <property type="entry name" value="PlsC"/>
    <property type="match status" value="1"/>
</dbReference>
<dbReference type="EMBL" id="ANHZ02000017">
    <property type="protein sequence ID" value="EME36148.1"/>
    <property type="molecule type" value="Genomic_DNA"/>
</dbReference>
<dbReference type="STRING" id="71999.KPaMU14_04465"/>
<keyword evidence="2 4" id="KW-0012">Acyltransferase</keyword>
<dbReference type="GO" id="GO:0003841">
    <property type="term" value="F:1-acylglycerol-3-phosphate O-acyltransferase activity"/>
    <property type="evidence" value="ECO:0007669"/>
    <property type="project" value="TreeGrafter"/>
</dbReference>
<reference evidence="4 5" key="1">
    <citation type="journal article" date="2014" name="Genome Announc.">
        <title>Draft Genome Sequence of Kocuria palustris PEL.</title>
        <authorList>
            <person name="Sharma G."/>
            <person name="Khatri I."/>
            <person name="Subramanian S."/>
        </authorList>
    </citation>
    <scope>NUCLEOTIDE SEQUENCE [LARGE SCALE GENOMIC DNA]</scope>
    <source>
        <strain evidence="4 5">PEL</strain>
    </source>
</reference>
<evidence type="ECO:0000259" key="3">
    <source>
        <dbReference type="SMART" id="SM00563"/>
    </source>
</evidence>
<name>M2XTK5_9MICC</name>
<gene>
    <name evidence="4" type="ORF">C884_00627</name>
</gene>
<keyword evidence="1" id="KW-0808">Transferase</keyword>
<dbReference type="GO" id="GO:0005886">
    <property type="term" value="C:plasma membrane"/>
    <property type="evidence" value="ECO:0007669"/>
    <property type="project" value="TreeGrafter"/>
</dbReference>
<dbReference type="PANTHER" id="PTHR10434:SF55">
    <property type="entry name" value="POSSIBLE ACYLTRANSFERASE"/>
    <property type="match status" value="1"/>
</dbReference>
<keyword evidence="5" id="KW-1185">Reference proteome</keyword>
<dbReference type="Pfam" id="PF01553">
    <property type="entry name" value="Acyltransferase"/>
    <property type="match status" value="1"/>
</dbReference>
<dbReference type="AlphaFoldDB" id="M2XTK5"/>
<comment type="caution">
    <text evidence="4">The sequence shown here is derived from an EMBL/GenBank/DDBJ whole genome shotgun (WGS) entry which is preliminary data.</text>
</comment>
<sequence length="262" mass="29286">MARTRRSGRRSELNLELQILQRLVRLPYGLLARRRVEHLERIPSDGPCLIVANHVTEIDPITVGLSVVDAGRTPRFLAKESLFRIPVLGFLLQRIGQVPVHRGTRDTAQALSDAQDHLARGGVVVIYPEGTLTRDPLRWPMHAYPGAARLALGLDVPVIPIAHWGDQQILGRDSRWRVHVSLRPRRPVRVRVGEPVDLSRFRSTRAPGQTGRTDAERVAAVPRAAAAEATDAILDAIAAELSVLRDEPVPPTRWDRRLRGRR</sequence>
<evidence type="ECO:0000256" key="2">
    <source>
        <dbReference type="ARBA" id="ARBA00023315"/>
    </source>
</evidence>
<dbReference type="RefSeq" id="WP_006215050.1">
    <property type="nucleotide sequence ID" value="NZ_ANHZ02000017.1"/>
</dbReference>
<evidence type="ECO:0000313" key="4">
    <source>
        <dbReference type="EMBL" id="EME36148.1"/>
    </source>
</evidence>
<dbReference type="GO" id="GO:0006654">
    <property type="term" value="P:phosphatidic acid biosynthetic process"/>
    <property type="evidence" value="ECO:0007669"/>
    <property type="project" value="TreeGrafter"/>
</dbReference>
<dbReference type="InterPro" id="IPR002123">
    <property type="entry name" value="Plipid/glycerol_acylTrfase"/>
</dbReference>
<dbReference type="SUPFAM" id="SSF69593">
    <property type="entry name" value="Glycerol-3-phosphate (1)-acyltransferase"/>
    <property type="match status" value="1"/>
</dbReference>
<organism evidence="4 5">
    <name type="scientific">Kocuria palustris PEL</name>
    <dbReference type="NCBI Taxonomy" id="1236550"/>
    <lineage>
        <taxon>Bacteria</taxon>
        <taxon>Bacillati</taxon>
        <taxon>Actinomycetota</taxon>
        <taxon>Actinomycetes</taxon>
        <taxon>Micrococcales</taxon>
        <taxon>Micrococcaceae</taxon>
        <taxon>Kocuria</taxon>
    </lineage>
</organism>
<dbReference type="PANTHER" id="PTHR10434">
    <property type="entry name" value="1-ACYL-SN-GLYCEROL-3-PHOSPHATE ACYLTRANSFERASE"/>
    <property type="match status" value="1"/>
</dbReference>
<proteinExistence type="predicted"/>
<evidence type="ECO:0000256" key="1">
    <source>
        <dbReference type="ARBA" id="ARBA00022679"/>
    </source>
</evidence>